<evidence type="ECO:0000256" key="1">
    <source>
        <dbReference type="SAM" id="Phobius"/>
    </source>
</evidence>
<comment type="caution">
    <text evidence="2">The sequence shown here is derived from an EMBL/GenBank/DDBJ whole genome shotgun (WGS) entry which is preliminary data.</text>
</comment>
<accession>A0ABN8G6C9</accession>
<protein>
    <submittedName>
        <fullName evidence="2">Uncharacterized protein</fullName>
    </submittedName>
</protein>
<dbReference type="EMBL" id="CAKMMF010000006">
    <property type="protein sequence ID" value="CAH1200607.1"/>
    <property type="molecule type" value="Genomic_DNA"/>
</dbReference>
<reference evidence="2" key="1">
    <citation type="submission" date="2022-01" db="EMBL/GenBank/DDBJ databases">
        <authorList>
            <person name="Criscuolo A."/>
        </authorList>
    </citation>
    <scope>NUCLEOTIDE SEQUENCE</scope>
    <source>
        <strain evidence="2">CIP111893</strain>
    </source>
</reference>
<gene>
    <name evidence="2" type="ORF">PAECIP111893_01495</name>
</gene>
<keyword evidence="3" id="KW-1185">Reference proteome</keyword>
<keyword evidence="1" id="KW-0472">Membrane</keyword>
<evidence type="ECO:0000313" key="2">
    <source>
        <dbReference type="EMBL" id="CAH1200607.1"/>
    </source>
</evidence>
<keyword evidence="1" id="KW-1133">Transmembrane helix</keyword>
<evidence type="ECO:0000313" key="3">
    <source>
        <dbReference type="Proteomes" id="UP000838686"/>
    </source>
</evidence>
<sequence length="526" mass="59834">MLVNVDCPVEWLDHELYKSKKNGNVHCSLTFNNLSQQTVKGLKVIIFCYDQFGDPIDMGRNDNGFEYEIEFKEGLPPNCKRATDNKIVLSGYQNTRKIEVDILKVLFDDQSLWAKDTTESEKVELIKIENRVLLKFVQERAGADAAYFARQTQHRWTCVCGRLNRDTQPNCKRCSRGKEDVLTSYNDEATISHHLKIRKQKMKKMMKYSSYAAVVLLVVGGVFYGYKTKFTFSTVEDQKVREVLAADGIIDTSFIASEGSDGRGEFVIKYNKNGVVKNKVISDTTEPRIIDIDSNGVNEIVFTYTVAQSDQSKAQTFGWDDIYDFDIVKEELTFASSEYPDYYRNHYMPVLKKRSAESNDPLEKQALSVLLQAAEGIIQGNFIPDANQKEITLLMKANESSANPLKISKQDNTFYIQGVTLGMSIKEAIQILGEPNETFEINSKVAIWYLENDLKLTAEYAVAAIHYIDLGEFDQKTLEQSRKSLGEPTEKGQKNFSYITTTQALRFHEMVEPGDFRVQLMAPDSP</sequence>
<organism evidence="2 3">
    <name type="scientific">Paenibacillus plantiphilus</name>
    <dbReference type="NCBI Taxonomy" id="2905650"/>
    <lineage>
        <taxon>Bacteria</taxon>
        <taxon>Bacillati</taxon>
        <taxon>Bacillota</taxon>
        <taxon>Bacilli</taxon>
        <taxon>Bacillales</taxon>
        <taxon>Paenibacillaceae</taxon>
        <taxon>Paenibacillus</taxon>
    </lineage>
</organism>
<dbReference type="Proteomes" id="UP000838686">
    <property type="component" value="Unassembled WGS sequence"/>
</dbReference>
<keyword evidence="1" id="KW-0812">Transmembrane</keyword>
<name>A0ABN8G6C9_9BACL</name>
<proteinExistence type="predicted"/>
<dbReference type="RefSeq" id="WP_236339838.1">
    <property type="nucleotide sequence ID" value="NZ_CAKMMF010000006.1"/>
</dbReference>
<feature type="transmembrane region" description="Helical" evidence="1">
    <location>
        <begin position="208"/>
        <end position="226"/>
    </location>
</feature>